<dbReference type="CDD" id="cd06173">
    <property type="entry name" value="MFS_MefA_like"/>
    <property type="match status" value="1"/>
</dbReference>
<keyword evidence="4 7" id="KW-0812">Transmembrane</keyword>
<keyword evidence="6 7" id="KW-0472">Membrane</keyword>
<dbReference type="RefSeq" id="WP_203685828.1">
    <property type="nucleotide sequence ID" value="NZ_BONT01000013.1"/>
</dbReference>
<proteinExistence type="predicted"/>
<dbReference type="AlphaFoldDB" id="A0A841F997"/>
<dbReference type="InterPro" id="IPR036259">
    <property type="entry name" value="MFS_trans_sf"/>
</dbReference>
<dbReference type="PANTHER" id="PTHR23513">
    <property type="entry name" value="INTEGRAL MEMBRANE EFFLUX PROTEIN-RELATED"/>
    <property type="match status" value="1"/>
</dbReference>
<reference evidence="9 10" key="1">
    <citation type="submission" date="2020-08" db="EMBL/GenBank/DDBJ databases">
        <title>Genomic Encyclopedia of Type Strains, Phase IV (KMG-IV): sequencing the most valuable type-strain genomes for metagenomic binning, comparative biology and taxonomic classification.</title>
        <authorList>
            <person name="Goeker M."/>
        </authorList>
    </citation>
    <scope>NUCLEOTIDE SEQUENCE [LARGE SCALE GENOMIC DNA]</scope>
    <source>
        <strain evidence="9 10">YIM 65646</strain>
    </source>
</reference>
<feature type="domain" description="Major facilitator superfamily (MFS) profile" evidence="8">
    <location>
        <begin position="23"/>
        <end position="408"/>
    </location>
</feature>
<evidence type="ECO:0000256" key="6">
    <source>
        <dbReference type="ARBA" id="ARBA00023136"/>
    </source>
</evidence>
<keyword evidence="3" id="KW-1003">Cell membrane</keyword>
<evidence type="ECO:0000256" key="3">
    <source>
        <dbReference type="ARBA" id="ARBA00022475"/>
    </source>
</evidence>
<keyword evidence="2" id="KW-0813">Transport</keyword>
<evidence type="ECO:0000259" key="8">
    <source>
        <dbReference type="PROSITE" id="PS50850"/>
    </source>
</evidence>
<dbReference type="PANTHER" id="PTHR23513:SF9">
    <property type="entry name" value="ENTEROBACTIN EXPORTER ENTS"/>
    <property type="match status" value="1"/>
</dbReference>
<comment type="subcellular location">
    <subcellularLocation>
        <location evidence="1">Cell inner membrane</location>
        <topology evidence="1">Multi-pass membrane protein</topology>
    </subcellularLocation>
</comment>
<dbReference type="Pfam" id="PF05977">
    <property type="entry name" value="MFS_3"/>
    <property type="match status" value="1"/>
</dbReference>
<evidence type="ECO:0000256" key="5">
    <source>
        <dbReference type="ARBA" id="ARBA00022989"/>
    </source>
</evidence>
<keyword evidence="10" id="KW-1185">Reference proteome</keyword>
<accession>A0A841F997</accession>
<dbReference type="Gene3D" id="1.20.1250.20">
    <property type="entry name" value="MFS general substrate transporter like domains"/>
    <property type="match status" value="1"/>
</dbReference>
<evidence type="ECO:0000256" key="7">
    <source>
        <dbReference type="SAM" id="Phobius"/>
    </source>
</evidence>
<feature type="transmembrane region" description="Helical" evidence="7">
    <location>
        <begin position="231"/>
        <end position="255"/>
    </location>
</feature>
<feature type="transmembrane region" description="Helical" evidence="7">
    <location>
        <begin position="27"/>
        <end position="50"/>
    </location>
</feature>
<dbReference type="GO" id="GO:0022857">
    <property type="term" value="F:transmembrane transporter activity"/>
    <property type="evidence" value="ECO:0007669"/>
    <property type="project" value="InterPro"/>
</dbReference>
<protein>
    <submittedName>
        <fullName evidence="9">MFS family permease</fullName>
    </submittedName>
</protein>
<sequence>MNRVWRAVRAAAPDVSPLRDSVPYRRLFGGQVVSLIGAQITQVAVPLQVWEATHSALAVSLLGVAGLAPLIVFGLYGGAIADAVDRRKLALVTGAVMLLVSVVLLVQAAAGGTRLWLLLVCVAVQAGAAAVDSPTRSAILPQLVGKGKLAAANNLRQAGFQFGVIVGPLVAGVVVGAGGYAWAYALDVVSFAAVFYSVLRLPSLPPGDGGRRAGLASVLEGLRFLAGNKTLLMTFLVDINAMVFAAPRALFPALAYGVYHGDATTAGLLYAAPAVGAFAVTLVGGAVARVNRQGLGVIVSIGVWGAAIALLGVSDVLWIGLGALFVAGAADTVSAIYRSTMLQAGTPSGMQGRLQGAHIVVVTGGPRLGDVRTGVTAGVWGAGASLISGGLVCVAGIIALALAVPSFVRYDARAPLREHARERAPRQ</sequence>
<dbReference type="GO" id="GO:0005886">
    <property type="term" value="C:plasma membrane"/>
    <property type="evidence" value="ECO:0007669"/>
    <property type="project" value="UniProtKB-SubCell"/>
</dbReference>
<dbReference type="SUPFAM" id="SSF103473">
    <property type="entry name" value="MFS general substrate transporter"/>
    <property type="match status" value="1"/>
</dbReference>
<dbReference type="EMBL" id="JACHGT010000003">
    <property type="protein sequence ID" value="MBB6033741.1"/>
    <property type="molecule type" value="Genomic_DNA"/>
</dbReference>
<feature type="transmembrane region" description="Helical" evidence="7">
    <location>
        <begin position="294"/>
        <end position="311"/>
    </location>
</feature>
<feature type="transmembrane region" description="Helical" evidence="7">
    <location>
        <begin position="267"/>
        <end position="287"/>
    </location>
</feature>
<evidence type="ECO:0000256" key="4">
    <source>
        <dbReference type="ARBA" id="ARBA00022692"/>
    </source>
</evidence>
<organism evidence="9 10">
    <name type="scientific">Phytomonospora endophytica</name>
    <dbReference type="NCBI Taxonomy" id="714109"/>
    <lineage>
        <taxon>Bacteria</taxon>
        <taxon>Bacillati</taxon>
        <taxon>Actinomycetota</taxon>
        <taxon>Actinomycetes</taxon>
        <taxon>Micromonosporales</taxon>
        <taxon>Micromonosporaceae</taxon>
        <taxon>Phytomonospora</taxon>
    </lineage>
</organism>
<dbReference type="InterPro" id="IPR010290">
    <property type="entry name" value="TM_effector"/>
</dbReference>
<comment type="caution">
    <text evidence="9">The sequence shown here is derived from an EMBL/GenBank/DDBJ whole genome shotgun (WGS) entry which is preliminary data.</text>
</comment>
<feature type="transmembrane region" description="Helical" evidence="7">
    <location>
        <begin position="155"/>
        <end position="175"/>
    </location>
</feature>
<feature type="transmembrane region" description="Helical" evidence="7">
    <location>
        <begin position="56"/>
        <end position="77"/>
    </location>
</feature>
<evidence type="ECO:0000256" key="2">
    <source>
        <dbReference type="ARBA" id="ARBA00022448"/>
    </source>
</evidence>
<gene>
    <name evidence="9" type="ORF">HNR73_001591</name>
</gene>
<name>A0A841F997_9ACTN</name>
<evidence type="ECO:0000313" key="10">
    <source>
        <dbReference type="Proteomes" id="UP000548476"/>
    </source>
</evidence>
<feature type="transmembrane region" description="Helical" evidence="7">
    <location>
        <begin position="89"/>
        <end position="109"/>
    </location>
</feature>
<feature type="transmembrane region" description="Helical" evidence="7">
    <location>
        <begin position="377"/>
        <end position="404"/>
    </location>
</feature>
<dbReference type="PROSITE" id="PS50850">
    <property type="entry name" value="MFS"/>
    <property type="match status" value="1"/>
</dbReference>
<keyword evidence="5 7" id="KW-1133">Transmembrane helix</keyword>
<evidence type="ECO:0000313" key="9">
    <source>
        <dbReference type="EMBL" id="MBB6033741.1"/>
    </source>
</evidence>
<dbReference type="InterPro" id="IPR020846">
    <property type="entry name" value="MFS_dom"/>
</dbReference>
<evidence type="ECO:0000256" key="1">
    <source>
        <dbReference type="ARBA" id="ARBA00004429"/>
    </source>
</evidence>
<dbReference type="Proteomes" id="UP000548476">
    <property type="component" value="Unassembled WGS sequence"/>
</dbReference>